<keyword evidence="4 6" id="KW-1133">Transmembrane helix</keyword>
<evidence type="ECO:0000256" key="6">
    <source>
        <dbReference type="SAM" id="Phobius"/>
    </source>
</evidence>
<dbReference type="PANTHER" id="PTHR32309:SF13">
    <property type="entry name" value="FERRIC ENTEROBACTIN TRANSPORT PROTEIN FEPE"/>
    <property type="match status" value="1"/>
</dbReference>
<evidence type="ECO:0000313" key="9">
    <source>
        <dbReference type="Proteomes" id="UP000194841"/>
    </source>
</evidence>
<organism evidence="8 9">
    <name type="scientific">Pseudoalteromonas ulvae</name>
    <dbReference type="NCBI Taxonomy" id="107327"/>
    <lineage>
        <taxon>Bacteria</taxon>
        <taxon>Pseudomonadati</taxon>
        <taxon>Pseudomonadota</taxon>
        <taxon>Gammaproteobacteria</taxon>
        <taxon>Alteromonadales</taxon>
        <taxon>Pseudoalteromonadaceae</taxon>
        <taxon>Pseudoalteromonas</taxon>
    </lineage>
</organism>
<dbReference type="GO" id="GO:0005886">
    <property type="term" value="C:plasma membrane"/>
    <property type="evidence" value="ECO:0007669"/>
    <property type="project" value="UniProtKB-SubCell"/>
</dbReference>
<evidence type="ECO:0000313" key="8">
    <source>
        <dbReference type="EMBL" id="OUL57644.1"/>
    </source>
</evidence>
<evidence type="ECO:0000256" key="2">
    <source>
        <dbReference type="ARBA" id="ARBA00022475"/>
    </source>
</evidence>
<keyword evidence="2" id="KW-1003">Cell membrane</keyword>
<dbReference type="InterPro" id="IPR050445">
    <property type="entry name" value="Bact_polysacc_biosynth/exp"/>
</dbReference>
<dbReference type="AlphaFoldDB" id="A0A244CPV8"/>
<comment type="subcellular location">
    <subcellularLocation>
        <location evidence="1">Cell membrane</location>
        <topology evidence="1">Multi-pass membrane protein</topology>
    </subcellularLocation>
</comment>
<dbReference type="PANTHER" id="PTHR32309">
    <property type="entry name" value="TYROSINE-PROTEIN KINASE"/>
    <property type="match status" value="1"/>
</dbReference>
<dbReference type="OrthoDB" id="9775724at2"/>
<keyword evidence="5 6" id="KW-0472">Membrane</keyword>
<evidence type="ECO:0000256" key="4">
    <source>
        <dbReference type="ARBA" id="ARBA00022989"/>
    </source>
</evidence>
<gene>
    <name evidence="8" type="ORF">B1199_11300</name>
</gene>
<name>A0A244CPV8_PSEDV</name>
<evidence type="ECO:0000256" key="3">
    <source>
        <dbReference type="ARBA" id="ARBA00022692"/>
    </source>
</evidence>
<keyword evidence="9" id="KW-1185">Reference proteome</keyword>
<keyword evidence="3 6" id="KW-0812">Transmembrane</keyword>
<feature type="domain" description="Polysaccharide chain length determinant N-terminal" evidence="7">
    <location>
        <begin position="16"/>
        <end position="114"/>
    </location>
</feature>
<evidence type="ECO:0000256" key="5">
    <source>
        <dbReference type="ARBA" id="ARBA00023136"/>
    </source>
</evidence>
<dbReference type="GO" id="GO:0004713">
    <property type="term" value="F:protein tyrosine kinase activity"/>
    <property type="evidence" value="ECO:0007669"/>
    <property type="project" value="TreeGrafter"/>
</dbReference>
<proteinExistence type="predicted"/>
<dbReference type="RefSeq" id="WP_086744229.1">
    <property type="nucleotide sequence ID" value="NZ_MWPV01000003.1"/>
</dbReference>
<evidence type="ECO:0000259" key="7">
    <source>
        <dbReference type="Pfam" id="PF02706"/>
    </source>
</evidence>
<dbReference type="Proteomes" id="UP000194841">
    <property type="component" value="Unassembled WGS sequence"/>
</dbReference>
<dbReference type="InterPro" id="IPR003856">
    <property type="entry name" value="LPS_length_determ_N"/>
</dbReference>
<dbReference type="EMBL" id="MWPV01000003">
    <property type="protein sequence ID" value="OUL57644.1"/>
    <property type="molecule type" value="Genomic_DNA"/>
</dbReference>
<sequence length="312" mass="35359">MSQANNSAEQADHQPLDLIALWLVLWRSKWSIIGFTIAFTCAAVVYSLQLPNIYKSSVLLSPQESQDSGLSGLAGQFSGLASVAGINLAGGNNDTAMHIEIIKSKDFLYDFFNKHNIAPLLFAVKEWDKNTEQLIFDELRYDGQLHVWQINNEKNESFEPSQYDVYERFLKLLSIFQNKTTGLVTIEFEHQSPSVAKNILDLIVADINELMRQTEINDKQKSIEFLGMQLTKTSIAEMKNVFYSIIEEQTKLMLLAEVRKDFVFKVIDSPIVEERKSSPNRAIICIASLLFGGLISCLVCLVLHFYRSFKTA</sequence>
<reference evidence="8 9" key="1">
    <citation type="submission" date="2017-02" db="EMBL/GenBank/DDBJ databases">
        <title>Pseudoalteromonas ulvae TC14 Genome.</title>
        <authorList>
            <person name="Molmeret M."/>
        </authorList>
    </citation>
    <scope>NUCLEOTIDE SEQUENCE [LARGE SCALE GENOMIC DNA]</scope>
    <source>
        <strain evidence="8">TC14</strain>
    </source>
</reference>
<evidence type="ECO:0000256" key="1">
    <source>
        <dbReference type="ARBA" id="ARBA00004651"/>
    </source>
</evidence>
<accession>A0A244CPV8</accession>
<protein>
    <recommendedName>
        <fullName evidence="7">Polysaccharide chain length determinant N-terminal domain-containing protein</fullName>
    </recommendedName>
</protein>
<comment type="caution">
    <text evidence="8">The sequence shown here is derived from an EMBL/GenBank/DDBJ whole genome shotgun (WGS) entry which is preliminary data.</text>
</comment>
<feature type="transmembrane region" description="Helical" evidence="6">
    <location>
        <begin position="282"/>
        <end position="306"/>
    </location>
</feature>
<dbReference type="Pfam" id="PF02706">
    <property type="entry name" value="Wzz"/>
    <property type="match status" value="1"/>
</dbReference>
<feature type="transmembrane region" description="Helical" evidence="6">
    <location>
        <begin position="30"/>
        <end position="48"/>
    </location>
</feature>